<feature type="signal peptide" evidence="1">
    <location>
        <begin position="1"/>
        <end position="20"/>
    </location>
</feature>
<gene>
    <name evidence="2" type="ORF">GN958_ATG08602</name>
</gene>
<evidence type="ECO:0000313" key="3">
    <source>
        <dbReference type="Proteomes" id="UP000704712"/>
    </source>
</evidence>
<dbReference type="EMBL" id="JAACNO010001196">
    <property type="protein sequence ID" value="KAF4142426.1"/>
    <property type="molecule type" value="Genomic_DNA"/>
</dbReference>
<sequence length="119" mass="13410">MCSFQVLVVTLVLLLTSSEAANDPSKISTLPSRELSLSSNPVTRSQRRSLRIDTISTKTRALKSTKAYLWAEFGASDDYVRKALKLTALDDTAVRSNKYYAAYANRAEYLKITKWLQEK</sequence>
<accession>A0A8S9UNN5</accession>
<evidence type="ECO:0000313" key="2">
    <source>
        <dbReference type="EMBL" id="KAF4142426.1"/>
    </source>
</evidence>
<proteinExistence type="predicted"/>
<protein>
    <recommendedName>
        <fullName evidence="4">RxLR effector protein</fullName>
    </recommendedName>
</protein>
<keyword evidence="1" id="KW-0732">Signal</keyword>
<comment type="caution">
    <text evidence="2">The sequence shown here is derived from an EMBL/GenBank/DDBJ whole genome shotgun (WGS) entry which is preliminary data.</text>
</comment>
<dbReference type="AlphaFoldDB" id="A0A8S9UNN5"/>
<organism evidence="2 3">
    <name type="scientific">Phytophthora infestans</name>
    <name type="common">Potato late blight agent</name>
    <name type="synonym">Botrytis infestans</name>
    <dbReference type="NCBI Taxonomy" id="4787"/>
    <lineage>
        <taxon>Eukaryota</taxon>
        <taxon>Sar</taxon>
        <taxon>Stramenopiles</taxon>
        <taxon>Oomycota</taxon>
        <taxon>Peronosporomycetes</taxon>
        <taxon>Peronosporales</taxon>
        <taxon>Peronosporaceae</taxon>
        <taxon>Phytophthora</taxon>
    </lineage>
</organism>
<evidence type="ECO:0008006" key="4">
    <source>
        <dbReference type="Google" id="ProtNLM"/>
    </source>
</evidence>
<feature type="chain" id="PRO_5035945238" description="RxLR effector protein" evidence="1">
    <location>
        <begin position="21"/>
        <end position="119"/>
    </location>
</feature>
<reference evidence="2" key="1">
    <citation type="submission" date="2020-03" db="EMBL/GenBank/DDBJ databases">
        <title>Hybrid Assembly of Korean Phytophthora infestans isolates.</title>
        <authorList>
            <person name="Prokchorchik M."/>
            <person name="Lee Y."/>
            <person name="Seo J."/>
            <person name="Cho J.-H."/>
            <person name="Park Y.-E."/>
            <person name="Jang D.-C."/>
            <person name="Im J.-S."/>
            <person name="Choi J.-G."/>
            <person name="Park H.-J."/>
            <person name="Lee G.-B."/>
            <person name="Lee Y.-G."/>
            <person name="Hong S.-Y."/>
            <person name="Cho K."/>
            <person name="Sohn K.H."/>
        </authorList>
    </citation>
    <scope>NUCLEOTIDE SEQUENCE</scope>
    <source>
        <strain evidence="2">KR_2_A2</strain>
    </source>
</reference>
<evidence type="ECO:0000256" key="1">
    <source>
        <dbReference type="SAM" id="SignalP"/>
    </source>
</evidence>
<dbReference type="Proteomes" id="UP000704712">
    <property type="component" value="Unassembled WGS sequence"/>
</dbReference>
<name>A0A8S9UNN5_PHYIN</name>